<sequence length="73" mass="8386">MADFSNSSSIATYLSLLNVCAKFDYHTNCIRKFTTVLNYVRAKFDYHTNCIRKFTTVFFLTGASMGLFKCFTV</sequence>
<evidence type="ECO:0000313" key="2">
    <source>
        <dbReference type="Proteomes" id="UP000215914"/>
    </source>
</evidence>
<reference evidence="1" key="2">
    <citation type="submission" date="2020-06" db="EMBL/GenBank/DDBJ databases">
        <title>Helianthus annuus Genome sequencing and assembly Release 2.</title>
        <authorList>
            <person name="Gouzy J."/>
            <person name="Langlade N."/>
            <person name="Munos S."/>
        </authorList>
    </citation>
    <scope>NUCLEOTIDE SEQUENCE</scope>
    <source>
        <tissue evidence="1">Leaves</tissue>
    </source>
</reference>
<protein>
    <submittedName>
        <fullName evidence="1">Uncharacterized protein</fullName>
    </submittedName>
</protein>
<accession>A0A9K3NMD1</accession>
<dbReference type="EMBL" id="MNCJ02000320">
    <property type="protein sequence ID" value="KAF5805040.1"/>
    <property type="molecule type" value="Genomic_DNA"/>
</dbReference>
<reference evidence="1" key="1">
    <citation type="journal article" date="2017" name="Nature">
        <title>The sunflower genome provides insights into oil metabolism, flowering and Asterid evolution.</title>
        <authorList>
            <person name="Badouin H."/>
            <person name="Gouzy J."/>
            <person name="Grassa C.J."/>
            <person name="Murat F."/>
            <person name="Staton S.E."/>
            <person name="Cottret L."/>
            <person name="Lelandais-Briere C."/>
            <person name="Owens G.L."/>
            <person name="Carrere S."/>
            <person name="Mayjonade B."/>
            <person name="Legrand L."/>
            <person name="Gill N."/>
            <person name="Kane N.C."/>
            <person name="Bowers J.E."/>
            <person name="Hubner S."/>
            <person name="Bellec A."/>
            <person name="Berard A."/>
            <person name="Berges H."/>
            <person name="Blanchet N."/>
            <person name="Boniface M.C."/>
            <person name="Brunel D."/>
            <person name="Catrice O."/>
            <person name="Chaidir N."/>
            <person name="Claudel C."/>
            <person name="Donnadieu C."/>
            <person name="Faraut T."/>
            <person name="Fievet G."/>
            <person name="Helmstetter N."/>
            <person name="King M."/>
            <person name="Knapp S.J."/>
            <person name="Lai Z."/>
            <person name="Le Paslier M.C."/>
            <person name="Lippi Y."/>
            <person name="Lorenzon L."/>
            <person name="Mandel J.R."/>
            <person name="Marage G."/>
            <person name="Marchand G."/>
            <person name="Marquand E."/>
            <person name="Bret-Mestries E."/>
            <person name="Morien E."/>
            <person name="Nambeesan S."/>
            <person name="Nguyen T."/>
            <person name="Pegot-Espagnet P."/>
            <person name="Pouilly N."/>
            <person name="Raftis F."/>
            <person name="Sallet E."/>
            <person name="Schiex T."/>
            <person name="Thomas J."/>
            <person name="Vandecasteele C."/>
            <person name="Vares D."/>
            <person name="Vear F."/>
            <person name="Vautrin S."/>
            <person name="Crespi M."/>
            <person name="Mangin B."/>
            <person name="Burke J.M."/>
            <person name="Salse J."/>
            <person name="Munos S."/>
            <person name="Vincourt P."/>
            <person name="Rieseberg L.H."/>
            <person name="Langlade N.B."/>
        </authorList>
    </citation>
    <scope>NUCLEOTIDE SEQUENCE</scope>
    <source>
        <tissue evidence="1">Leaves</tissue>
    </source>
</reference>
<dbReference type="Proteomes" id="UP000215914">
    <property type="component" value="Unassembled WGS sequence"/>
</dbReference>
<gene>
    <name evidence="1" type="ORF">HanXRQr2_Chr05g0204301</name>
</gene>
<evidence type="ECO:0000313" key="1">
    <source>
        <dbReference type="EMBL" id="KAF5805040.1"/>
    </source>
</evidence>
<organism evidence="1 2">
    <name type="scientific">Helianthus annuus</name>
    <name type="common">Common sunflower</name>
    <dbReference type="NCBI Taxonomy" id="4232"/>
    <lineage>
        <taxon>Eukaryota</taxon>
        <taxon>Viridiplantae</taxon>
        <taxon>Streptophyta</taxon>
        <taxon>Embryophyta</taxon>
        <taxon>Tracheophyta</taxon>
        <taxon>Spermatophyta</taxon>
        <taxon>Magnoliopsida</taxon>
        <taxon>eudicotyledons</taxon>
        <taxon>Gunneridae</taxon>
        <taxon>Pentapetalae</taxon>
        <taxon>asterids</taxon>
        <taxon>campanulids</taxon>
        <taxon>Asterales</taxon>
        <taxon>Asteraceae</taxon>
        <taxon>Asteroideae</taxon>
        <taxon>Heliantheae alliance</taxon>
        <taxon>Heliantheae</taxon>
        <taxon>Helianthus</taxon>
    </lineage>
</organism>
<proteinExistence type="predicted"/>
<name>A0A9K3NMD1_HELAN</name>
<keyword evidence="2" id="KW-1185">Reference proteome</keyword>
<dbReference type="AlphaFoldDB" id="A0A9K3NMD1"/>
<dbReference type="Gramene" id="mRNA:HanXRQr2_Chr05g0204301">
    <property type="protein sequence ID" value="CDS:HanXRQr2_Chr05g0204301.1"/>
    <property type="gene ID" value="HanXRQr2_Chr05g0204301"/>
</dbReference>
<comment type="caution">
    <text evidence="1">The sequence shown here is derived from an EMBL/GenBank/DDBJ whole genome shotgun (WGS) entry which is preliminary data.</text>
</comment>